<sequence>TSSLNTMTRMSAGRRSCTGFRTRQLSLGPLQQRRESKPFRYRPLSHGRCRTTTVSADSRWRFGRVWHGLVLGLLVAVLSSCVYFNTFYNAEKYFRDAENKRTKYERELGNRSVNQRARRTYEGLYEKAVRKASLVLDKHRESDLVDDAMFLIGRALYWKRDYQYASRSLQDLEDNFPNSEFLDQARYWRALCLDELSQPEEARALFRSLMSDRRPIVGALSGLRLGEMSDRDEDW</sequence>
<dbReference type="AlphaFoldDB" id="A0A383DJN7"/>
<proteinExistence type="predicted"/>
<keyword evidence="1" id="KW-0472">Membrane</keyword>
<feature type="non-terminal residue" evidence="2">
    <location>
        <position position="235"/>
    </location>
</feature>
<keyword evidence="1" id="KW-0812">Transmembrane</keyword>
<organism evidence="2">
    <name type="scientific">marine metagenome</name>
    <dbReference type="NCBI Taxonomy" id="408172"/>
    <lineage>
        <taxon>unclassified sequences</taxon>
        <taxon>metagenomes</taxon>
        <taxon>ecological metagenomes</taxon>
    </lineage>
</organism>
<accession>A0A383DJN7</accession>
<reference evidence="2" key="1">
    <citation type="submission" date="2018-05" db="EMBL/GenBank/DDBJ databases">
        <authorList>
            <person name="Lanie J.A."/>
            <person name="Ng W.-L."/>
            <person name="Kazmierczak K.M."/>
            <person name="Andrzejewski T.M."/>
            <person name="Davidsen T.M."/>
            <person name="Wayne K.J."/>
            <person name="Tettelin H."/>
            <person name="Glass J.I."/>
            <person name="Rusch D."/>
            <person name="Podicherti R."/>
            <person name="Tsui H.-C.T."/>
            <person name="Winkler M.E."/>
        </authorList>
    </citation>
    <scope>NUCLEOTIDE SEQUENCE</scope>
</reference>
<dbReference type="EMBL" id="UINC01217887">
    <property type="protein sequence ID" value="SVE44682.1"/>
    <property type="molecule type" value="Genomic_DNA"/>
</dbReference>
<feature type="non-terminal residue" evidence="2">
    <location>
        <position position="1"/>
    </location>
</feature>
<evidence type="ECO:0000313" key="2">
    <source>
        <dbReference type="EMBL" id="SVE44682.1"/>
    </source>
</evidence>
<dbReference type="Gene3D" id="1.25.40.10">
    <property type="entry name" value="Tetratricopeptide repeat domain"/>
    <property type="match status" value="1"/>
</dbReference>
<dbReference type="Pfam" id="PF13174">
    <property type="entry name" value="TPR_6"/>
    <property type="match status" value="2"/>
</dbReference>
<gene>
    <name evidence="2" type="ORF">METZ01_LOCUS497536</name>
</gene>
<dbReference type="InterPro" id="IPR019734">
    <property type="entry name" value="TPR_rpt"/>
</dbReference>
<evidence type="ECO:0000256" key="1">
    <source>
        <dbReference type="SAM" id="Phobius"/>
    </source>
</evidence>
<keyword evidence="1" id="KW-1133">Transmembrane helix</keyword>
<evidence type="ECO:0008006" key="3">
    <source>
        <dbReference type="Google" id="ProtNLM"/>
    </source>
</evidence>
<protein>
    <recommendedName>
        <fullName evidence="3">Outer membrane lipoprotein BamD-like domain-containing protein</fullName>
    </recommendedName>
</protein>
<name>A0A383DJN7_9ZZZZ</name>
<feature type="transmembrane region" description="Helical" evidence="1">
    <location>
        <begin position="65"/>
        <end position="85"/>
    </location>
</feature>
<dbReference type="SUPFAM" id="SSF48452">
    <property type="entry name" value="TPR-like"/>
    <property type="match status" value="1"/>
</dbReference>
<dbReference type="InterPro" id="IPR011990">
    <property type="entry name" value="TPR-like_helical_dom_sf"/>
</dbReference>